<dbReference type="OrthoDB" id="7907231at2"/>
<evidence type="ECO:0000313" key="1">
    <source>
        <dbReference type="EMBL" id="SDO39960.1"/>
    </source>
</evidence>
<name>A0A1H0J8U7_9HYPH</name>
<dbReference type="AlphaFoldDB" id="A0A1H0J8U7"/>
<accession>A0A1H0J8U7</accession>
<evidence type="ECO:0000313" key="2">
    <source>
        <dbReference type="Proteomes" id="UP000198793"/>
    </source>
</evidence>
<dbReference type="STRING" id="1166073.SAMN05192530_10654"/>
<dbReference type="Proteomes" id="UP000198793">
    <property type="component" value="Unassembled WGS sequence"/>
</dbReference>
<sequence>MSQLTDRVAAAADISPDTANQAIGHILAFMREEGDNQAVGEMISKTPGAQDSIAAAGDPSFNGGGIMALGGKLMGLGLDMGQMRTIAVEMVAEAKAAVGEETVDRAISSVPGLAQFV</sequence>
<proteinExistence type="predicted"/>
<dbReference type="RefSeq" id="WP_090674250.1">
    <property type="nucleotide sequence ID" value="NZ_FNIT01000006.1"/>
</dbReference>
<dbReference type="EMBL" id="FNIT01000006">
    <property type="protein sequence ID" value="SDO39960.1"/>
    <property type="molecule type" value="Genomic_DNA"/>
</dbReference>
<reference evidence="1 2" key="1">
    <citation type="submission" date="2016-10" db="EMBL/GenBank/DDBJ databases">
        <authorList>
            <person name="de Groot N.N."/>
        </authorList>
    </citation>
    <scope>NUCLEOTIDE SEQUENCE [LARGE SCALE GENOMIC DNA]</scope>
    <source>
        <strain evidence="2">L7-484,KACC 16230,DSM 25025</strain>
    </source>
</reference>
<evidence type="ECO:0008006" key="3">
    <source>
        <dbReference type="Google" id="ProtNLM"/>
    </source>
</evidence>
<keyword evidence="2" id="KW-1185">Reference proteome</keyword>
<protein>
    <recommendedName>
        <fullName evidence="3">DUF2267 domain-containing protein</fullName>
    </recommendedName>
</protein>
<gene>
    <name evidence="1" type="ORF">SAMN05192530_10654</name>
</gene>
<organism evidence="1 2">
    <name type="scientific">Aureimonas jatrophae</name>
    <dbReference type="NCBI Taxonomy" id="1166073"/>
    <lineage>
        <taxon>Bacteria</taxon>
        <taxon>Pseudomonadati</taxon>
        <taxon>Pseudomonadota</taxon>
        <taxon>Alphaproteobacteria</taxon>
        <taxon>Hyphomicrobiales</taxon>
        <taxon>Aurantimonadaceae</taxon>
        <taxon>Aureimonas</taxon>
    </lineage>
</organism>